<dbReference type="AlphaFoldDB" id="A0A177BTD7"/>
<dbReference type="EMBL" id="KV441565">
    <property type="protein sequence ID" value="OAF98672.1"/>
    <property type="molecule type" value="Genomic_DNA"/>
</dbReference>
<dbReference type="GeneID" id="28766998"/>
<dbReference type="Proteomes" id="UP000077069">
    <property type="component" value="Unassembled WGS sequence"/>
</dbReference>
<dbReference type="OrthoDB" id="3772546at2759"/>
<proteinExistence type="predicted"/>
<evidence type="ECO:0000313" key="2">
    <source>
        <dbReference type="Proteomes" id="UP000077069"/>
    </source>
</evidence>
<reference evidence="1 2" key="1">
    <citation type="submission" date="2016-05" db="EMBL/GenBank/DDBJ databases">
        <title>Comparative analysis of secretome profiles of manganese(II)-oxidizing ascomycete fungi.</title>
        <authorList>
            <consortium name="DOE Joint Genome Institute"/>
            <person name="Zeiner C.A."/>
            <person name="Purvine S.O."/>
            <person name="Zink E.M."/>
            <person name="Wu S."/>
            <person name="Pasa-Tolic L."/>
            <person name="Chaput D.L."/>
            <person name="Haridas S."/>
            <person name="Grigoriev I.V."/>
            <person name="Santelli C.M."/>
            <person name="Hansel C.M."/>
        </authorList>
    </citation>
    <scope>NUCLEOTIDE SEQUENCE [LARGE SCALE GENOMIC DNA]</scope>
    <source>
        <strain evidence="1 2">AP3s5-JAC2a</strain>
    </source>
</reference>
<evidence type="ECO:0000313" key="1">
    <source>
        <dbReference type="EMBL" id="OAF98672.1"/>
    </source>
</evidence>
<sequence length="156" mass="17574">MSLEFTAAQKQVLESYGKPFPVNADIRTWPIQHRTDLLFSCNLITIFIEAVTSCDSVCSEVYVLPKYALAAVSPTFAEHLLQKPNLESLVFDIGRMDNNLQKEHRKAVDTLCIWLMSLATPLIFDLKAPTFYSQISLRHLARQLGNVHPSVAKQPS</sequence>
<dbReference type="RefSeq" id="XP_018029038.1">
    <property type="nucleotide sequence ID" value="XM_018183512.1"/>
</dbReference>
<gene>
    <name evidence="1" type="ORF">CC84DRAFT_1223666</name>
</gene>
<accession>A0A177BTD7</accession>
<protein>
    <submittedName>
        <fullName evidence="1">Uncharacterized protein</fullName>
    </submittedName>
</protein>
<organism evidence="1 2">
    <name type="scientific">Paraphaeosphaeria sporulosa</name>
    <dbReference type="NCBI Taxonomy" id="1460663"/>
    <lineage>
        <taxon>Eukaryota</taxon>
        <taxon>Fungi</taxon>
        <taxon>Dikarya</taxon>
        <taxon>Ascomycota</taxon>
        <taxon>Pezizomycotina</taxon>
        <taxon>Dothideomycetes</taxon>
        <taxon>Pleosporomycetidae</taxon>
        <taxon>Pleosporales</taxon>
        <taxon>Massarineae</taxon>
        <taxon>Didymosphaeriaceae</taxon>
        <taxon>Paraphaeosphaeria</taxon>
    </lineage>
</organism>
<name>A0A177BTD7_9PLEO</name>
<keyword evidence="2" id="KW-1185">Reference proteome</keyword>
<dbReference type="InParanoid" id="A0A177BTD7"/>